<proteinExistence type="predicted"/>
<evidence type="ECO:0000256" key="1">
    <source>
        <dbReference type="SAM" id="MobiDB-lite"/>
    </source>
</evidence>
<evidence type="ECO:0000313" key="4">
    <source>
        <dbReference type="Proteomes" id="UP000507222"/>
    </source>
</evidence>
<dbReference type="EMBL" id="CAEKDK010000001">
    <property type="protein sequence ID" value="CAB4265292.1"/>
    <property type="molecule type" value="Genomic_DNA"/>
</dbReference>
<accession>A0A6J5WC47</accession>
<reference evidence="3 4" key="2">
    <citation type="submission" date="2020-05" db="EMBL/GenBank/DDBJ databases">
        <authorList>
            <person name="Campoy J."/>
            <person name="Schneeberger K."/>
            <person name="Spophaly S."/>
        </authorList>
    </citation>
    <scope>NUCLEOTIDE SEQUENCE [LARGE SCALE GENOMIC DNA]</scope>
    <source>
        <strain evidence="3">PruArmRojPasFocal</strain>
    </source>
</reference>
<dbReference type="Proteomes" id="UP000507222">
    <property type="component" value="Unassembled WGS sequence"/>
</dbReference>
<organism evidence="3 5">
    <name type="scientific">Prunus armeniaca</name>
    <name type="common">Apricot</name>
    <name type="synonym">Armeniaca vulgaris</name>
    <dbReference type="NCBI Taxonomy" id="36596"/>
    <lineage>
        <taxon>Eukaryota</taxon>
        <taxon>Viridiplantae</taxon>
        <taxon>Streptophyta</taxon>
        <taxon>Embryophyta</taxon>
        <taxon>Tracheophyta</taxon>
        <taxon>Spermatophyta</taxon>
        <taxon>Magnoliopsida</taxon>
        <taxon>eudicotyledons</taxon>
        <taxon>Gunneridae</taxon>
        <taxon>Pentapetalae</taxon>
        <taxon>rosids</taxon>
        <taxon>fabids</taxon>
        <taxon>Rosales</taxon>
        <taxon>Rosaceae</taxon>
        <taxon>Amygdaloideae</taxon>
        <taxon>Amygdaleae</taxon>
        <taxon>Prunus</taxon>
    </lineage>
</organism>
<feature type="region of interest" description="Disordered" evidence="1">
    <location>
        <begin position="27"/>
        <end position="52"/>
    </location>
</feature>
<reference evidence="5" key="1">
    <citation type="journal article" date="2020" name="Genome Biol.">
        <title>Gamete binning: chromosome-level and haplotype-resolved genome assembly enabled by high-throughput single-cell sequencing of gamete genomes.</title>
        <authorList>
            <person name="Campoy J.A."/>
            <person name="Sun H."/>
            <person name="Goel M."/>
            <person name="Jiao W.-B."/>
            <person name="Folz-Donahue K."/>
            <person name="Wang N."/>
            <person name="Rubio M."/>
            <person name="Liu C."/>
            <person name="Kukat C."/>
            <person name="Ruiz D."/>
            <person name="Huettel B."/>
            <person name="Schneeberger K."/>
        </authorList>
    </citation>
    <scope>NUCLEOTIDE SEQUENCE [LARGE SCALE GENOMIC DNA]</scope>
    <source>
        <strain evidence="5">cv. Rojo Pasion</strain>
    </source>
</reference>
<keyword evidence="5" id="KW-1185">Reference proteome</keyword>
<gene>
    <name evidence="2" type="ORF">CURHAP_LOCUS7398</name>
    <name evidence="3" type="ORF">ORAREDHAP_LOCUS7395</name>
</gene>
<name>A0A6J5WC47_PRUAR</name>
<evidence type="ECO:0000313" key="3">
    <source>
        <dbReference type="EMBL" id="CAB4295888.1"/>
    </source>
</evidence>
<dbReference type="AlphaFoldDB" id="A0A6J5WC47"/>
<sequence>MPGLNSHTSPFPAHDLAFPVHDLEFPTPGLEPPHAAPPLTLASGFQPPLRRTTTRPSYLQQYHINIKLPSMSLPSSNSASIEPQGTKHPISLMSLHMITCHNTIAFLVLLFQQSKNPSLLFKQLITLNVVMSWHKN</sequence>
<dbReference type="Proteomes" id="UP000507245">
    <property type="component" value="Unassembled WGS sequence"/>
</dbReference>
<evidence type="ECO:0000313" key="2">
    <source>
        <dbReference type="EMBL" id="CAB4265292.1"/>
    </source>
</evidence>
<dbReference type="EMBL" id="CAEKKB010000001">
    <property type="protein sequence ID" value="CAB4295888.1"/>
    <property type="molecule type" value="Genomic_DNA"/>
</dbReference>
<protein>
    <submittedName>
        <fullName evidence="3">Uncharacterized protein</fullName>
    </submittedName>
</protein>
<evidence type="ECO:0000313" key="5">
    <source>
        <dbReference type="Proteomes" id="UP000507245"/>
    </source>
</evidence>